<dbReference type="InterPro" id="IPR006076">
    <property type="entry name" value="FAD-dep_OxRdtase"/>
</dbReference>
<dbReference type="SUPFAM" id="SSF51905">
    <property type="entry name" value="FAD/NAD(P)-binding domain"/>
    <property type="match status" value="1"/>
</dbReference>
<name>A0ABS5DU86_9BURK</name>
<dbReference type="InterPro" id="IPR036188">
    <property type="entry name" value="FAD/NAD-bd_sf"/>
</dbReference>
<dbReference type="RefSeq" id="WP_210806931.1">
    <property type="nucleotide sequence ID" value="NZ_JAGQDG010000002.1"/>
</dbReference>
<dbReference type="Gene3D" id="3.30.9.10">
    <property type="entry name" value="D-Amino Acid Oxidase, subunit A, domain 2"/>
    <property type="match status" value="1"/>
</dbReference>
<dbReference type="Gene3D" id="3.50.50.60">
    <property type="entry name" value="FAD/NAD(P)-binding domain"/>
    <property type="match status" value="1"/>
</dbReference>
<dbReference type="PANTHER" id="PTHR13847:SF281">
    <property type="entry name" value="FAD DEPENDENT OXIDOREDUCTASE DOMAIN-CONTAINING PROTEIN"/>
    <property type="match status" value="1"/>
</dbReference>
<feature type="domain" description="FAD dependent oxidoreductase" evidence="2">
    <location>
        <begin position="36"/>
        <end position="386"/>
    </location>
</feature>
<dbReference type="PANTHER" id="PTHR13847">
    <property type="entry name" value="SARCOSINE DEHYDROGENASE-RELATED"/>
    <property type="match status" value="1"/>
</dbReference>
<evidence type="ECO:0000256" key="1">
    <source>
        <dbReference type="ARBA" id="ARBA00023002"/>
    </source>
</evidence>
<protein>
    <submittedName>
        <fullName evidence="3">FAD-binding oxidoreductase</fullName>
    </submittedName>
</protein>
<dbReference type="Pfam" id="PF01266">
    <property type="entry name" value="DAO"/>
    <property type="match status" value="1"/>
</dbReference>
<accession>A0ABS5DU86</accession>
<reference evidence="3 4" key="1">
    <citation type="submission" date="2021-04" db="EMBL/GenBank/DDBJ databases">
        <title>The genome sequence of type strain Ideonella paludis KCTC 32238.</title>
        <authorList>
            <person name="Liu Y."/>
        </authorList>
    </citation>
    <scope>NUCLEOTIDE SEQUENCE [LARGE SCALE GENOMIC DNA]</scope>
    <source>
        <strain evidence="3 4">KCTC 32238</strain>
    </source>
</reference>
<evidence type="ECO:0000313" key="3">
    <source>
        <dbReference type="EMBL" id="MBQ0934705.1"/>
    </source>
</evidence>
<keyword evidence="1" id="KW-0560">Oxidoreductase</keyword>
<organism evidence="3 4">
    <name type="scientific">Ideonella paludis</name>
    <dbReference type="NCBI Taxonomy" id="1233411"/>
    <lineage>
        <taxon>Bacteria</taxon>
        <taxon>Pseudomonadati</taxon>
        <taxon>Pseudomonadota</taxon>
        <taxon>Betaproteobacteria</taxon>
        <taxon>Burkholderiales</taxon>
        <taxon>Sphaerotilaceae</taxon>
        <taxon>Ideonella</taxon>
    </lineage>
</organism>
<gene>
    <name evidence="3" type="ORF">KAK11_05120</name>
</gene>
<evidence type="ECO:0000259" key="2">
    <source>
        <dbReference type="Pfam" id="PF01266"/>
    </source>
</evidence>
<dbReference type="EMBL" id="JAGQDG010000002">
    <property type="protein sequence ID" value="MBQ0934705.1"/>
    <property type="molecule type" value="Genomic_DNA"/>
</dbReference>
<keyword evidence="4" id="KW-1185">Reference proteome</keyword>
<dbReference type="Proteomes" id="UP000672097">
    <property type="component" value="Unassembled WGS sequence"/>
</dbReference>
<proteinExistence type="predicted"/>
<comment type="caution">
    <text evidence="3">The sequence shown here is derived from an EMBL/GenBank/DDBJ whole genome shotgun (WGS) entry which is preliminary data.</text>
</comment>
<evidence type="ECO:0000313" key="4">
    <source>
        <dbReference type="Proteomes" id="UP000672097"/>
    </source>
</evidence>
<sequence>MSFLSIDQDLARHSYYAATASRDAAYSPLEGALECDVAVVGGGLAGLSAAIDLARKGHSVVLLEAREVGWGASGRNGGQAIHGLACDQSEIESQLGLDDARKVWQMTLEALALLRERMAEHHIDCDWRDGYLGLATTARKGADLARWADRMAEVYGAEFTRIGPQEVSSWIASPRYHSGLHDPHSGHLHPLKYALGLARAAAQAGVRIFEHSAVTSLQTGPMARVCTAQGEVRAKQVLLAGNVYLQGLSSHLEARIMPVGTYIVCSEPLSEALASSLIPSRSAVCDTNFVLDYFRTTNDNRMLYGGRVSYSTVTPPNLSENMRQRMAQTFPQLQGVKAEFAWGGFVDITMNRAPDFGRLADNVYYLQGFSGHGLALTGLAGRLVAEAMHGDASRFDIFARLKHHPFPGGRWLRTPALVLGMAWYRLRDILG</sequence>